<protein>
    <submittedName>
        <fullName evidence="2">PepSY-associated TM helix domain-containing protein</fullName>
    </submittedName>
</protein>
<gene>
    <name evidence="2" type="ORF">ACFFGX_19985</name>
</gene>
<keyword evidence="3" id="KW-1185">Reference proteome</keyword>
<keyword evidence="1" id="KW-0472">Membrane</keyword>
<dbReference type="InterPro" id="IPR032307">
    <property type="entry name" value="PepSY_TM-like_2"/>
</dbReference>
<accession>A0ABV6SQB6</accession>
<evidence type="ECO:0000313" key="2">
    <source>
        <dbReference type="EMBL" id="MFC0711728.1"/>
    </source>
</evidence>
<dbReference type="EMBL" id="JBHLSS010000127">
    <property type="protein sequence ID" value="MFC0711728.1"/>
    <property type="molecule type" value="Genomic_DNA"/>
</dbReference>
<feature type="transmembrane region" description="Helical" evidence="1">
    <location>
        <begin position="193"/>
        <end position="211"/>
    </location>
</feature>
<dbReference type="Proteomes" id="UP001589891">
    <property type="component" value="Unassembled WGS sequence"/>
</dbReference>
<sequence length="212" mass="23924">MRRNFDLSEQKPFMPRTFWLGTLRQWHWISSALCLASMLLFAVSGITLNHAAQIESKPRVENRSAHLPEELLATLHAETLENGLPAALRDWLEEELDIRLDGREAEWTEDELYVGLPSPGGDAWLSLDLKSGEVEYEDTDRGWIAYLNDLHKGRHAGIAWSWFIDIFAAACVVFSLTGLLLLQRQAGARPSTWPLTGLGLLLPLLIALLFIH</sequence>
<evidence type="ECO:0000256" key="1">
    <source>
        <dbReference type="SAM" id="Phobius"/>
    </source>
</evidence>
<dbReference type="PANTHER" id="PTHR40115">
    <property type="entry name" value="INNER MEMBRANE PROTEIN WITH PEPSY TM HELIX"/>
    <property type="match status" value="1"/>
</dbReference>
<proteinExistence type="predicted"/>
<comment type="caution">
    <text evidence="2">The sequence shown here is derived from an EMBL/GenBank/DDBJ whole genome shotgun (WGS) entry which is preliminary data.</text>
</comment>
<keyword evidence="1" id="KW-0812">Transmembrane</keyword>
<dbReference type="RefSeq" id="WP_376948715.1">
    <property type="nucleotide sequence ID" value="NZ_CP171449.1"/>
</dbReference>
<dbReference type="Pfam" id="PF16357">
    <property type="entry name" value="PepSY_TM_like_2"/>
    <property type="match status" value="1"/>
</dbReference>
<name>A0ABV6SQB6_AZOPA</name>
<dbReference type="PANTHER" id="PTHR40115:SF1">
    <property type="entry name" value="INNER MEMBRANE PROTEIN WITH PEPSY TM HELIX"/>
    <property type="match status" value="1"/>
</dbReference>
<reference evidence="2 3" key="1">
    <citation type="submission" date="2024-09" db="EMBL/GenBank/DDBJ databases">
        <authorList>
            <person name="Sun Q."/>
            <person name="Mori K."/>
        </authorList>
    </citation>
    <scope>NUCLEOTIDE SEQUENCE [LARGE SCALE GENOMIC DNA]</scope>
    <source>
        <strain evidence="2 3">NCAIM B.01794</strain>
    </source>
</reference>
<keyword evidence="1" id="KW-1133">Transmembrane helix</keyword>
<organism evidence="2 3">
    <name type="scientific">Azorhizophilus paspali</name>
    <name type="common">Azotobacter paspali</name>
    <dbReference type="NCBI Taxonomy" id="69963"/>
    <lineage>
        <taxon>Bacteria</taxon>
        <taxon>Pseudomonadati</taxon>
        <taxon>Pseudomonadota</taxon>
        <taxon>Gammaproteobacteria</taxon>
        <taxon>Pseudomonadales</taxon>
        <taxon>Pseudomonadaceae</taxon>
        <taxon>Azorhizophilus</taxon>
    </lineage>
</organism>
<feature type="transmembrane region" description="Helical" evidence="1">
    <location>
        <begin position="159"/>
        <end position="181"/>
    </location>
</feature>
<evidence type="ECO:0000313" key="3">
    <source>
        <dbReference type="Proteomes" id="UP001589891"/>
    </source>
</evidence>